<dbReference type="AlphaFoldDB" id="A0A803NKZ7"/>
<dbReference type="Proteomes" id="UP000596661">
    <property type="component" value="Chromosome 1"/>
</dbReference>
<dbReference type="EnsemblPlants" id="evm.model.01.2389">
    <property type="protein sequence ID" value="cds.evm.model.01.2389"/>
    <property type="gene ID" value="evm.TU.01.2389"/>
</dbReference>
<reference evidence="2" key="1">
    <citation type="submission" date="2018-11" db="EMBL/GenBank/DDBJ databases">
        <authorList>
            <person name="Grassa J C."/>
        </authorList>
    </citation>
    <scope>NUCLEOTIDE SEQUENCE [LARGE SCALE GENOMIC DNA]</scope>
</reference>
<feature type="region of interest" description="Disordered" evidence="1">
    <location>
        <begin position="1"/>
        <end position="91"/>
    </location>
</feature>
<accession>A0A803NKZ7</accession>
<reference evidence="2" key="2">
    <citation type="submission" date="2021-03" db="UniProtKB">
        <authorList>
            <consortium name="EnsemblPlants"/>
        </authorList>
    </citation>
    <scope>IDENTIFICATION</scope>
</reference>
<organism evidence="2 3">
    <name type="scientific">Cannabis sativa</name>
    <name type="common">Hemp</name>
    <name type="synonym">Marijuana</name>
    <dbReference type="NCBI Taxonomy" id="3483"/>
    <lineage>
        <taxon>Eukaryota</taxon>
        <taxon>Viridiplantae</taxon>
        <taxon>Streptophyta</taxon>
        <taxon>Embryophyta</taxon>
        <taxon>Tracheophyta</taxon>
        <taxon>Spermatophyta</taxon>
        <taxon>Magnoliopsida</taxon>
        <taxon>eudicotyledons</taxon>
        <taxon>Gunneridae</taxon>
        <taxon>Pentapetalae</taxon>
        <taxon>rosids</taxon>
        <taxon>fabids</taxon>
        <taxon>Rosales</taxon>
        <taxon>Cannabaceae</taxon>
        <taxon>Cannabis</taxon>
    </lineage>
</organism>
<protein>
    <submittedName>
        <fullName evidence="2">Uncharacterized protein</fullName>
    </submittedName>
</protein>
<sequence length="115" mass="12663">MALTRTKSGLCFIGSSTRAGDSSDPQEVTSHHKSHQGEDQNLDAVIVEDSKSRESSSEDIEVNTNYTPEDMNEDELEDNTGKKSQPNESDPMVIMARQLQLDESKLTGRINSTSC</sequence>
<evidence type="ECO:0000313" key="3">
    <source>
        <dbReference type="Proteomes" id="UP000596661"/>
    </source>
</evidence>
<keyword evidence="3" id="KW-1185">Reference proteome</keyword>
<name>A0A803NKZ7_CANSA</name>
<dbReference type="Gramene" id="evm.model.01.2389">
    <property type="protein sequence ID" value="cds.evm.model.01.2389"/>
    <property type="gene ID" value="evm.TU.01.2389"/>
</dbReference>
<evidence type="ECO:0000313" key="2">
    <source>
        <dbReference type="EnsemblPlants" id="cds.evm.model.01.2389"/>
    </source>
</evidence>
<proteinExistence type="predicted"/>
<dbReference type="EMBL" id="UZAU01000073">
    <property type="status" value="NOT_ANNOTATED_CDS"/>
    <property type="molecule type" value="Genomic_DNA"/>
</dbReference>
<evidence type="ECO:0000256" key="1">
    <source>
        <dbReference type="SAM" id="MobiDB-lite"/>
    </source>
</evidence>
<feature type="compositionally biased region" description="Polar residues" evidence="1">
    <location>
        <begin position="14"/>
        <end position="28"/>
    </location>
</feature>